<proteinExistence type="inferred from homology"/>
<accession>A0ABX6F3T7</accession>
<reference evidence="3 4" key="2">
    <citation type="submission" date="2019-11" db="EMBL/GenBank/DDBJ databases">
        <authorList>
            <person name="Lu H."/>
        </authorList>
    </citation>
    <scope>NUCLEOTIDE SEQUENCE [LARGE SCALE GENOMIC DNA]</scope>
    <source>
        <strain evidence="3 4">FIM1</strain>
    </source>
</reference>
<feature type="domain" description="SYO1-like TPR repeats" evidence="2">
    <location>
        <begin position="366"/>
        <end position="613"/>
    </location>
</feature>
<sequence>MGKSKKRSRASNARANPLLKNAAKDDQIRTKRIQPLIAQLSSVIPNDRSMALGTILVLCEDPHMRSLFLKEKLVNVVTSKLLTDSNTDIVVEAYGVLRNLALEEGYDLATHVWRSNIWVNIESGLSQVQDSFHSMEADETKSKKESKRLLFDFAENVLSLLLALMNGSDAILDEVITSDKLNKIFLTISDILKYGMVISDNQVTLKITTQLFNTILDFIYDVSSDSAEFIDKVSEHENLSLFVENLINWQFTNDNELTKVLIQGIYLQFMDTDISYQIASSIISTVLQSVQHIDLSQVKMTLSNKTEDSELEKASNDEIAKKMKDYSKKRTEAMVKYQSIEIALDIVTASIELVASKYEETQKPLDDALVQVLTQAVPQAFFALYEEFTSSVLIGWNNLLWLYLSVGISLFELGDCWKQLWSSMQNTTNNDEFSVNIGKLSVTWALLKNVLAVFGSSGAGQFFEITQIDSEDFVNSIIKCFNNVENIEDDEIIQLQQRCCGVLGALATFSNHIELNRLIGNFFISTLSNKETKAAVLIDFMNTFFEIYSDMNFDYDEPVFINNNYLTLLQSQVSPNLKAVFKFVDKNKNPQLKERCQDCFTTLGSFIAYKQNERR</sequence>
<dbReference type="PANTHER" id="PTHR13347">
    <property type="entry name" value="HEAT REPEAT-CONTAINING PROTEIN 3"/>
    <property type="match status" value="1"/>
</dbReference>
<evidence type="ECO:0000313" key="3">
    <source>
        <dbReference type="EMBL" id="QGN18052.1"/>
    </source>
</evidence>
<dbReference type="SUPFAM" id="SSF48371">
    <property type="entry name" value="ARM repeat"/>
    <property type="match status" value="1"/>
</dbReference>
<dbReference type="CDD" id="cd13394">
    <property type="entry name" value="Syo1_like"/>
    <property type="match status" value="1"/>
</dbReference>
<dbReference type="EMBL" id="CP015061">
    <property type="protein sequence ID" value="QGN18052.1"/>
    <property type="molecule type" value="Genomic_DNA"/>
</dbReference>
<gene>
    <name evidence="3" type="primary">SYO1</name>
    <name evidence="3" type="ORF">FIM1_4369</name>
</gene>
<name>A0ABX6F3T7_KLUMA</name>
<dbReference type="Gene3D" id="1.25.10.10">
    <property type="entry name" value="Leucine-rich Repeat Variant"/>
    <property type="match status" value="1"/>
</dbReference>
<dbReference type="InterPro" id="IPR011989">
    <property type="entry name" value="ARM-like"/>
</dbReference>
<evidence type="ECO:0000256" key="1">
    <source>
        <dbReference type="ARBA" id="ARBA00049983"/>
    </source>
</evidence>
<evidence type="ECO:0000259" key="2">
    <source>
        <dbReference type="Pfam" id="PF25567"/>
    </source>
</evidence>
<keyword evidence="4" id="KW-1185">Reference proteome</keyword>
<dbReference type="InterPro" id="IPR057990">
    <property type="entry name" value="TPR_SYO1"/>
</dbReference>
<protein>
    <submittedName>
        <fullName evidence="3">YDL063C</fullName>
    </submittedName>
</protein>
<dbReference type="InterPro" id="IPR052616">
    <property type="entry name" value="SYO1-like"/>
</dbReference>
<reference evidence="3 4" key="1">
    <citation type="submission" date="2016-03" db="EMBL/GenBank/DDBJ databases">
        <title>How can Kluyveromyces marxianus grow so fast - potential evolutionary course in Saccharomyces Complex revealed by comparative genomics.</title>
        <authorList>
            <person name="Mo W."/>
            <person name="Lu W."/>
            <person name="Yang X."/>
            <person name="Qi J."/>
            <person name="Lv H."/>
        </authorList>
    </citation>
    <scope>NUCLEOTIDE SEQUENCE [LARGE SCALE GENOMIC DNA]</scope>
    <source>
        <strain evidence="3 4">FIM1</strain>
    </source>
</reference>
<dbReference type="Pfam" id="PF25567">
    <property type="entry name" value="TPR_SYO1"/>
    <property type="match status" value="1"/>
</dbReference>
<comment type="similarity">
    <text evidence="1">Belongs to the nuclear import and ribosome assembly adapter family.</text>
</comment>
<organism evidence="3 4">
    <name type="scientific">Kluyveromyces marxianus</name>
    <name type="common">Yeast</name>
    <name type="synonym">Candida kefyr</name>
    <dbReference type="NCBI Taxonomy" id="4911"/>
    <lineage>
        <taxon>Eukaryota</taxon>
        <taxon>Fungi</taxon>
        <taxon>Dikarya</taxon>
        <taxon>Ascomycota</taxon>
        <taxon>Saccharomycotina</taxon>
        <taxon>Saccharomycetes</taxon>
        <taxon>Saccharomycetales</taxon>
        <taxon>Saccharomycetaceae</taxon>
        <taxon>Kluyveromyces</taxon>
    </lineage>
</organism>
<dbReference type="Proteomes" id="UP000422736">
    <property type="component" value="Chromosome 7"/>
</dbReference>
<evidence type="ECO:0000313" key="4">
    <source>
        <dbReference type="Proteomes" id="UP000422736"/>
    </source>
</evidence>
<dbReference type="PANTHER" id="PTHR13347:SF1">
    <property type="entry name" value="HEAT REPEAT-CONTAINING PROTEIN 3"/>
    <property type="match status" value="1"/>
</dbReference>
<dbReference type="InterPro" id="IPR016024">
    <property type="entry name" value="ARM-type_fold"/>
</dbReference>